<evidence type="ECO:0000256" key="5">
    <source>
        <dbReference type="ARBA" id="ARBA00022833"/>
    </source>
</evidence>
<dbReference type="GO" id="GO:0016567">
    <property type="term" value="P:protein ubiquitination"/>
    <property type="evidence" value="ECO:0007669"/>
    <property type="project" value="TreeGrafter"/>
</dbReference>
<dbReference type="SUPFAM" id="SSF57850">
    <property type="entry name" value="RING/U-box"/>
    <property type="match status" value="1"/>
</dbReference>
<evidence type="ECO:0000313" key="10">
    <source>
        <dbReference type="Proteomes" id="UP000275267"/>
    </source>
</evidence>
<feature type="compositionally biased region" description="Acidic residues" evidence="7">
    <location>
        <begin position="172"/>
        <end position="183"/>
    </location>
</feature>
<dbReference type="AlphaFoldDB" id="A0A3L6PII9"/>
<evidence type="ECO:0000256" key="1">
    <source>
        <dbReference type="ARBA" id="ARBA00004906"/>
    </source>
</evidence>
<sequence length="298" mass="32991">MEEAREIGELETQGGGESPLFVFEQATFVFGGRTYSTRLRQWQRSAPAAAPDDDDPTPPVHRPASSSSPPLGHATAAAPGSSLTSNKHGRVPASTKAILGLREVTTPMDSSDCCAIRLQDLDSHHARPDPAAETPALRFRAMPCSHTFHQRCIFEWLRRNAVCPLCRHQLPTEEEEDDEEQEQDQGRRSRSRVVYNEEDGQNYIHWHYREQPVAGEEQELDDEQERRRTATLREGLARWRNTNSVLSLCRGAVRTGAASGTGAALRSGVKGPAWRSSAEGRERSGAAGQRIAGRHGHR</sequence>
<keyword evidence="4" id="KW-0833">Ubl conjugation pathway</keyword>
<reference evidence="10" key="1">
    <citation type="journal article" date="2019" name="Nat. Commun.">
        <title>The genome of broomcorn millet.</title>
        <authorList>
            <person name="Zou C."/>
            <person name="Miki D."/>
            <person name="Li D."/>
            <person name="Tang Q."/>
            <person name="Xiao L."/>
            <person name="Rajput S."/>
            <person name="Deng P."/>
            <person name="Jia W."/>
            <person name="Huang R."/>
            <person name="Zhang M."/>
            <person name="Sun Y."/>
            <person name="Hu J."/>
            <person name="Fu X."/>
            <person name="Schnable P.S."/>
            <person name="Li F."/>
            <person name="Zhang H."/>
            <person name="Feng B."/>
            <person name="Zhu X."/>
            <person name="Liu R."/>
            <person name="Schnable J.C."/>
            <person name="Zhu J.-K."/>
            <person name="Zhang H."/>
        </authorList>
    </citation>
    <scope>NUCLEOTIDE SEQUENCE [LARGE SCALE GENOMIC DNA]</scope>
</reference>
<dbReference type="Pfam" id="PF12678">
    <property type="entry name" value="zf-rbx1"/>
    <property type="match status" value="1"/>
</dbReference>
<protein>
    <recommendedName>
        <fullName evidence="8">RING-type domain-containing protein</fullName>
    </recommendedName>
</protein>
<keyword evidence="10" id="KW-1185">Reference proteome</keyword>
<feature type="domain" description="RING-type" evidence="8">
    <location>
        <begin position="114"/>
        <end position="167"/>
    </location>
</feature>
<feature type="region of interest" description="Disordered" evidence="7">
    <location>
        <begin position="41"/>
        <end position="91"/>
    </location>
</feature>
<dbReference type="OrthoDB" id="21204at2759"/>
<evidence type="ECO:0000256" key="7">
    <source>
        <dbReference type="SAM" id="MobiDB-lite"/>
    </source>
</evidence>
<proteinExistence type="predicted"/>
<dbReference type="InterPro" id="IPR001841">
    <property type="entry name" value="Znf_RING"/>
</dbReference>
<dbReference type="InterPro" id="IPR013083">
    <property type="entry name" value="Znf_RING/FYVE/PHD"/>
</dbReference>
<keyword evidence="3 6" id="KW-0863">Zinc-finger</keyword>
<name>A0A3L6PII9_PANMI</name>
<keyword evidence="2" id="KW-0479">Metal-binding</keyword>
<dbReference type="Gene3D" id="3.30.40.10">
    <property type="entry name" value="Zinc/RING finger domain, C3HC4 (zinc finger)"/>
    <property type="match status" value="1"/>
</dbReference>
<dbReference type="PROSITE" id="PS50089">
    <property type="entry name" value="ZF_RING_2"/>
    <property type="match status" value="1"/>
</dbReference>
<organism evidence="9 10">
    <name type="scientific">Panicum miliaceum</name>
    <name type="common">Proso millet</name>
    <name type="synonym">Broomcorn millet</name>
    <dbReference type="NCBI Taxonomy" id="4540"/>
    <lineage>
        <taxon>Eukaryota</taxon>
        <taxon>Viridiplantae</taxon>
        <taxon>Streptophyta</taxon>
        <taxon>Embryophyta</taxon>
        <taxon>Tracheophyta</taxon>
        <taxon>Spermatophyta</taxon>
        <taxon>Magnoliopsida</taxon>
        <taxon>Liliopsida</taxon>
        <taxon>Poales</taxon>
        <taxon>Poaceae</taxon>
        <taxon>PACMAD clade</taxon>
        <taxon>Panicoideae</taxon>
        <taxon>Panicodae</taxon>
        <taxon>Paniceae</taxon>
        <taxon>Panicinae</taxon>
        <taxon>Panicum</taxon>
        <taxon>Panicum sect. Panicum</taxon>
    </lineage>
</organism>
<evidence type="ECO:0000256" key="3">
    <source>
        <dbReference type="ARBA" id="ARBA00022771"/>
    </source>
</evidence>
<evidence type="ECO:0000256" key="6">
    <source>
        <dbReference type="PROSITE-ProRule" id="PRU00175"/>
    </source>
</evidence>
<dbReference type="STRING" id="4540.A0A3L6PII9"/>
<dbReference type="GO" id="GO:0008270">
    <property type="term" value="F:zinc ion binding"/>
    <property type="evidence" value="ECO:0007669"/>
    <property type="project" value="UniProtKB-KW"/>
</dbReference>
<comment type="pathway">
    <text evidence="1">Protein modification; protein ubiquitination.</text>
</comment>
<gene>
    <name evidence="9" type="ORF">C2845_PM18G04940</name>
</gene>
<feature type="region of interest" description="Disordered" evidence="7">
    <location>
        <begin position="257"/>
        <end position="298"/>
    </location>
</feature>
<dbReference type="GO" id="GO:0005737">
    <property type="term" value="C:cytoplasm"/>
    <property type="evidence" value="ECO:0007669"/>
    <property type="project" value="TreeGrafter"/>
</dbReference>
<evidence type="ECO:0000256" key="4">
    <source>
        <dbReference type="ARBA" id="ARBA00022786"/>
    </source>
</evidence>
<dbReference type="EMBL" id="PQIB02000017">
    <property type="protein sequence ID" value="RLM58123.1"/>
    <property type="molecule type" value="Genomic_DNA"/>
</dbReference>
<dbReference type="Proteomes" id="UP000275267">
    <property type="component" value="Unassembled WGS sequence"/>
</dbReference>
<dbReference type="GO" id="GO:0061630">
    <property type="term" value="F:ubiquitin protein ligase activity"/>
    <property type="evidence" value="ECO:0007669"/>
    <property type="project" value="TreeGrafter"/>
</dbReference>
<keyword evidence="5" id="KW-0862">Zinc</keyword>
<evidence type="ECO:0000313" key="9">
    <source>
        <dbReference type="EMBL" id="RLM58123.1"/>
    </source>
</evidence>
<dbReference type="SMART" id="SM00184">
    <property type="entry name" value="RING"/>
    <property type="match status" value="1"/>
</dbReference>
<dbReference type="InterPro" id="IPR024766">
    <property type="entry name" value="Znf_RING_H2"/>
</dbReference>
<comment type="caution">
    <text evidence="9">The sequence shown here is derived from an EMBL/GenBank/DDBJ whole genome shotgun (WGS) entry which is preliminary data.</text>
</comment>
<feature type="region of interest" description="Disordered" evidence="7">
    <location>
        <begin position="172"/>
        <end position="194"/>
    </location>
</feature>
<dbReference type="PANTHER" id="PTHR15710">
    <property type="entry name" value="E3 UBIQUITIN-PROTEIN LIGASE PRAJA"/>
    <property type="match status" value="1"/>
</dbReference>
<dbReference type="PANTHER" id="PTHR15710:SF73">
    <property type="entry name" value="RING-TYPE DOMAIN-CONTAINING PROTEIN"/>
    <property type="match status" value="1"/>
</dbReference>
<accession>A0A3L6PII9</accession>
<evidence type="ECO:0000259" key="8">
    <source>
        <dbReference type="PROSITE" id="PS50089"/>
    </source>
</evidence>
<evidence type="ECO:0000256" key="2">
    <source>
        <dbReference type="ARBA" id="ARBA00022723"/>
    </source>
</evidence>